<accession>A0A9K3H226</accession>
<dbReference type="AlphaFoldDB" id="A0A9K3H226"/>
<organism evidence="1 2">
    <name type="scientific">Helianthus annuus</name>
    <name type="common">Common sunflower</name>
    <dbReference type="NCBI Taxonomy" id="4232"/>
    <lineage>
        <taxon>Eukaryota</taxon>
        <taxon>Viridiplantae</taxon>
        <taxon>Streptophyta</taxon>
        <taxon>Embryophyta</taxon>
        <taxon>Tracheophyta</taxon>
        <taxon>Spermatophyta</taxon>
        <taxon>Magnoliopsida</taxon>
        <taxon>eudicotyledons</taxon>
        <taxon>Gunneridae</taxon>
        <taxon>Pentapetalae</taxon>
        <taxon>asterids</taxon>
        <taxon>campanulids</taxon>
        <taxon>Asterales</taxon>
        <taxon>Asteraceae</taxon>
        <taxon>Asteroideae</taxon>
        <taxon>Heliantheae alliance</taxon>
        <taxon>Heliantheae</taxon>
        <taxon>Helianthus</taxon>
    </lineage>
</organism>
<comment type="caution">
    <text evidence="1">The sequence shown here is derived from an EMBL/GenBank/DDBJ whole genome shotgun (WGS) entry which is preliminary data.</text>
</comment>
<dbReference type="Proteomes" id="UP000215914">
    <property type="component" value="Unassembled WGS sequence"/>
</dbReference>
<keyword evidence="2" id="KW-1185">Reference proteome</keyword>
<evidence type="ECO:0008006" key="3">
    <source>
        <dbReference type="Google" id="ProtNLM"/>
    </source>
</evidence>
<gene>
    <name evidence="1" type="ORF">HanXRQr2_Chr15g0682221</name>
</gene>
<evidence type="ECO:0000313" key="2">
    <source>
        <dbReference type="Proteomes" id="UP000215914"/>
    </source>
</evidence>
<dbReference type="EMBL" id="MNCJ02000330">
    <property type="protein sequence ID" value="KAF5763601.1"/>
    <property type="molecule type" value="Genomic_DNA"/>
</dbReference>
<protein>
    <recommendedName>
        <fullName evidence="3">Ulp1 protease family, C-terminal catalytic domain-containing protein</fullName>
    </recommendedName>
</protein>
<reference evidence="1" key="1">
    <citation type="journal article" date="2017" name="Nature">
        <title>The sunflower genome provides insights into oil metabolism, flowering and Asterid evolution.</title>
        <authorList>
            <person name="Badouin H."/>
            <person name="Gouzy J."/>
            <person name="Grassa C.J."/>
            <person name="Murat F."/>
            <person name="Staton S.E."/>
            <person name="Cottret L."/>
            <person name="Lelandais-Briere C."/>
            <person name="Owens G.L."/>
            <person name="Carrere S."/>
            <person name="Mayjonade B."/>
            <person name="Legrand L."/>
            <person name="Gill N."/>
            <person name="Kane N.C."/>
            <person name="Bowers J.E."/>
            <person name="Hubner S."/>
            <person name="Bellec A."/>
            <person name="Berard A."/>
            <person name="Berges H."/>
            <person name="Blanchet N."/>
            <person name="Boniface M.C."/>
            <person name="Brunel D."/>
            <person name="Catrice O."/>
            <person name="Chaidir N."/>
            <person name="Claudel C."/>
            <person name="Donnadieu C."/>
            <person name="Faraut T."/>
            <person name="Fievet G."/>
            <person name="Helmstetter N."/>
            <person name="King M."/>
            <person name="Knapp S.J."/>
            <person name="Lai Z."/>
            <person name="Le Paslier M.C."/>
            <person name="Lippi Y."/>
            <person name="Lorenzon L."/>
            <person name="Mandel J.R."/>
            <person name="Marage G."/>
            <person name="Marchand G."/>
            <person name="Marquand E."/>
            <person name="Bret-Mestries E."/>
            <person name="Morien E."/>
            <person name="Nambeesan S."/>
            <person name="Nguyen T."/>
            <person name="Pegot-Espagnet P."/>
            <person name="Pouilly N."/>
            <person name="Raftis F."/>
            <person name="Sallet E."/>
            <person name="Schiex T."/>
            <person name="Thomas J."/>
            <person name="Vandecasteele C."/>
            <person name="Vares D."/>
            <person name="Vear F."/>
            <person name="Vautrin S."/>
            <person name="Crespi M."/>
            <person name="Mangin B."/>
            <person name="Burke J.M."/>
            <person name="Salse J."/>
            <person name="Munos S."/>
            <person name="Vincourt P."/>
            <person name="Rieseberg L.H."/>
            <person name="Langlade N.B."/>
        </authorList>
    </citation>
    <scope>NUCLEOTIDE SEQUENCE</scope>
    <source>
        <tissue evidence="1">Leaves</tissue>
    </source>
</reference>
<evidence type="ECO:0000313" key="1">
    <source>
        <dbReference type="EMBL" id="KAF5763601.1"/>
    </source>
</evidence>
<name>A0A9K3H226_HELAN</name>
<reference evidence="1" key="2">
    <citation type="submission" date="2020-06" db="EMBL/GenBank/DDBJ databases">
        <title>Helianthus annuus Genome sequencing and assembly Release 2.</title>
        <authorList>
            <person name="Gouzy J."/>
            <person name="Langlade N."/>
            <person name="Munos S."/>
        </authorList>
    </citation>
    <scope>NUCLEOTIDE SEQUENCE</scope>
    <source>
        <tissue evidence="1">Leaves</tissue>
    </source>
</reference>
<proteinExistence type="predicted"/>
<dbReference type="Gramene" id="mRNA:HanXRQr2_Chr15g0682221">
    <property type="protein sequence ID" value="CDS:HanXRQr2_Chr15g0682221.1"/>
    <property type="gene ID" value="HanXRQr2_Chr15g0682221"/>
</dbReference>
<sequence>MEMPWWTLHNVTDCGVFVMRHMESYFGDAGANWKCGLSAESEAQRLELNDLRHKFVAKILLSDVNTTKEVVASEIKRFEKMGAYEKRIFNETSFKRITERQEGHVD</sequence>